<keyword evidence="8" id="KW-1185">Reference proteome</keyword>
<evidence type="ECO:0000313" key="8">
    <source>
        <dbReference type="Proteomes" id="UP001596026"/>
    </source>
</evidence>
<dbReference type="Pfam" id="PF00905">
    <property type="entry name" value="Transpeptidase"/>
    <property type="match status" value="1"/>
</dbReference>
<dbReference type="InterPro" id="IPR012338">
    <property type="entry name" value="Beta-lactam/transpept-like"/>
</dbReference>
<evidence type="ECO:0000256" key="1">
    <source>
        <dbReference type="ARBA" id="ARBA00004162"/>
    </source>
</evidence>
<comment type="caution">
    <text evidence="7">The sequence shown here is derived from an EMBL/GenBank/DDBJ whole genome shotgun (WGS) entry which is preliminary data.</text>
</comment>
<dbReference type="EMBL" id="JBHSGT010000067">
    <property type="protein sequence ID" value="MFC4711191.1"/>
    <property type="molecule type" value="Genomic_DNA"/>
</dbReference>
<dbReference type="InterPro" id="IPR005311">
    <property type="entry name" value="PBP_dimer"/>
</dbReference>
<dbReference type="Pfam" id="PF05223">
    <property type="entry name" value="MecA_N"/>
    <property type="match status" value="1"/>
</dbReference>
<dbReference type="Gene3D" id="3.30.1390.30">
    <property type="entry name" value="Penicillin-binding protein 2a, domain 3"/>
    <property type="match status" value="1"/>
</dbReference>
<gene>
    <name evidence="7" type="ORF">ACFO3L_11330</name>
</gene>
<protein>
    <submittedName>
        <fullName evidence="7">Penicillin-binding transpeptidase domain-containing protein</fullName>
    </submittedName>
</protein>
<evidence type="ECO:0000259" key="4">
    <source>
        <dbReference type="Pfam" id="PF00905"/>
    </source>
</evidence>
<dbReference type="SUPFAM" id="SSF56601">
    <property type="entry name" value="beta-lactamase/transpeptidase-like"/>
    <property type="match status" value="1"/>
</dbReference>
<feature type="domain" description="Penicillin-binding protein transpeptidase" evidence="4">
    <location>
        <begin position="351"/>
        <end position="644"/>
    </location>
</feature>
<dbReference type="Gene3D" id="3.40.710.10">
    <property type="entry name" value="DD-peptidase/beta-lactamase superfamily"/>
    <property type="match status" value="1"/>
</dbReference>
<dbReference type="RefSeq" id="WP_379967623.1">
    <property type="nucleotide sequence ID" value="NZ_JBHSGT010000067.1"/>
</dbReference>
<keyword evidence="3" id="KW-0472">Membrane</keyword>
<dbReference type="Gene3D" id="3.90.1310.10">
    <property type="entry name" value="Penicillin-binding protein 2a (Domain 2)"/>
    <property type="match status" value="1"/>
</dbReference>
<dbReference type="InterPro" id="IPR036138">
    <property type="entry name" value="PBP_dimer_sf"/>
</dbReference>
<proteinExistence type="inferred from homology"/>
<organism evidence="7 8">
    <name type="scientific">Enterococcus eurekensis</name>
    <dbReference type="NCBI Taxonomy" id="1159753"/>
    <lineage>
        <taxon>Bacteria</taxon>
        <taxon>Bacillati</taxon>
        <taxon>Bacillota</taxon>
        <taxon>Bacilli</taxon>
        <taxon>Lactobacillales</taxon>
        <taxon>Enterococcaceae</taxon>
        <taxon>Enterococcus</taxon>
    </lineage>
</organism>
<dbReference type="Gene3D" id="3.10.450.100">
    <property type="entry name" value="NTF2-like, domain 1"/>
    <property type="match status" value="1"/>
</dbReference>
<dbReference type="SUPFAM" id="SSF56519">
    <property type="entry name" value="Penicillin binding protein dimerisation domain"/>
    <property type="match status" value="1"/>
</dbReference>
<evidence type="ECO:0000313" key="7">
    <source>
        <dbReference type="EMBL" id="MFC4711191.1"/>
    </source>
</evidence>
<evidence type="ECO:0000256" key="3">
    <source>
        <dbReference type="ARBA" id="ARBA00023136"/>
    </source>
</evidence>
<feature type="domain" description="Penicillin-binding protein dimerisation" evidence="5">
    <location>
        <begin position="155"/>
        <end position="318"/>
    </location>
</feature>
<accession>A0ABV9M7U9</accession>
<feature type="domain" description="NTF2-like N-terminal transpeptidase" evidence="6">
    <location>
        <begin position="36"/>
        <end position="146"/>
    </location>
</feature>
<dbReference type="Pfam" id="PF03717">
    <property type="entry name" value="PBP_dimer"/>
    <property type="match status" value="1"/>
</dbReference>
<comment type="similarity">
    <text evidence="2">Belongs to the transpeptidase family.</text>
</comment>
<dbReference type="SUPFAM" id="SSF54427">
    <property type="entry name" value="NTF2-like"/>
    <property type="match status" value="1"/>
</dbReference>
<dbReference type="InterPro" id="IPR001460">
    <property type="entry name" value="PCN-bd_Tpept"/>
</dbReference>
<sequence length="660" mass="73356">MNKKKVIIGTGTVLVLLASGISYMVYQNYDKRLQNQTVENFVSSFEKKNFEQLVKSVSEESVLEQGLDQDKLIEKYDSIFNGLGISDIKGEVEQVSKENFEILFQMETPFGKLEKEKMSGKLIKENKKYLIDWNYSLIFSKMDKGDKIFMSNELPKRGEIQDVNKLALATEHDYPQFGIVPNKLGEGEERQQSLFDISKKFDMSEEKLNTFLSQTWVNEDSFVPIKTVDFNEDLTTYETKGITVQTVNKRYYPLGEASAQLIGYTGKTTAEEIEKDPSLTGFEETGKTGLEAQFDEELRGKLGGKIDIVNEEGTFKETLIEQKKEDGKDIKLTIDSQVQKNAFEALDNLPGSTVVTVPGTGELRAVVSSPSYDPNHFILGISQDEYDDLAKDPLNPFLARFGLGYAPGSTFKTITAAIGIDEKVTTIDKTHEITGLKWQKDGSWGDYFVTRVSEVPTIVNMDAALIYSDNIYFAQEVLELGTDKYLAGLKKFPFGEKMNVHIPMTPAQISNDEIKSEILLADTSYGQGQLLINPIQQAVMYSAFANQGNIVYPQIIVAGGEKKKEGVISSSAAELVTNSLIKTVEDVNGTAHQLSTGDGTLAGKTGTAEIKEKQDTKGQENSFILAYDTVDGKFLIVSMIEDVEGTSAVLKNKDFIQTLK</sequence>
<dbReference type="InterPro" id="IPR032710">
    <property type="entry name" value="NTF2-like_dom_sf"/>
</dbReference>
<dbReference type="InterPro" id="IPR050515">
    <property type="entry name" value="Beta-lactam/transpept"/>
</dbReference>
<name>A0ABV9M7U9_9ENTE</name>
<evidence type="ECO:0000259" key="5">
    <source>
        <dbReference type="Pfam" id="PF03717"/>
    </source>
</evidence>
<evidence type="ECO:0000259" key="6">
    <source>
        <dbReference type="Pfam" id="PF05223"/>
    </source>
</evidence>
<reference evidence="8" key="1">
    <citation type="journal article" date="2019" name="Int. J. Syst. Evol. Microbiol.">
        <title>The Global Catalogue of Microorganisms (GCM) 10K type strain sequencing project: providing services to taxonomists for standard genome sequencing and annotation.</title>
        <authorList>
            <consortium name="The Broad Institute Genomics Platform"/>
            <consortium name="The Broad Institute Genome Sequencing Center for Infectious Disease"/>
            <person name="Wu L."/>
            <person name="Ma J."/>
        </authorList>
    </citation>
    <scope>NUCLEOTIDE SEQUENCE [LARGE SCALE GENOMIC DNA]</scope>
    <source>
        <strain evidence="8">CGMCC 1.19061</strain>
    </source>
</reference>
<dbReference type="PANTHER" id="PTHR30627:SF25">
    <property type="entry name" value="PENICILLIN-BINDING PROTEIN 3"/>
    <property type="match status" value="1"/>
</dbReference>
<evidence type="ECO:0000256" key="2">
    <source>
        <dbReference type="ARBA" id="ARBA00007171"/>
    </source>
</evidence>
<dbReference type="InterPro" id="IPR007887">
    <property type="entry name" value="MecA_N"/>
</dbReference>
<dbReference type="Proteomes" id="UP001596026">
    <property type="component" value="Unassembled WGS sequence"/>
</dbReference>
<dbReference type="PANTHER" id="PTHR30627">
    <property type="entry name" value="PEPTIDOGLYCAN D,D-TRANSPEPTIDASE"/>
    <property type="match status" value="1"/>
</dbReference>
<comment type="subcellular location">
    <subcellularLocation>
        <location evidence="1">Cell membrane</location>
        <topology evidence="1">Single-pass membrane protein</topology>
    </subcellularLocation>
</comment>